<dbReference type="InterPro" id="IPR023828">
    <property type="entry name" value="Peptidase_S8_Ser-AS"/>
</dbReference>
<dbReference type="GO" id="GO:0006508">
    <property type="term" value="P:proteolysis"/>
    <property type="evidence" value="ECO:0007669"/>
    <property type="project" value="UniProtKB-KW"/>
</dbReference>
<feature type="domain" description="Peptidase S8/S53" evidence="7">
    <location>
        <begin position="40"/>
        <end position="289"/>
    </location>
</feature>
<dbReference type="PROSITE" id="PS51892">
    <property type="entry name" value="SUBTILASE"/>
    <property type="match status" value="1"/>
</dbReference>
<feature type="active site" description="Charge relay system" evidence="5">
    <location>
        <position position="86"/>
    </location>
</feature>
<dbReference type="InterPro" id="IPR051048">
    <property type="entry name" value="Peptidase_S8/S53_subtilisin"/>
</dbReference>
<dbReference type="InterPro" id="IPR015500">
    <property type="entry name" value="Peptidase_S8_subtilisin-rel"/>
</dbReference>
<dbReference type="CDD" id="cd07477">
    <property type="entry name" value="Peptidases_S8_Subtilisin_subset"/>
    <property type="match status" value="1"/>
</dbReference>
<gene>
    <name evidence="8" type="ORF">SAMN05421781_2440</name>
</gene>
<dbReference type="RefSeq" id="WP_091615493.1">
    <property type="nucleotide sequence ID" value="NZ_FNNC01000005.1"/>
</dbReference>
<dbReference type="Pfam" id="PF00082">
    <property type="entry name" value="Peptidase_S8"/>
    <property type="match status" value="1"/>
</dbReference>
<keyword evidence="3 5" id="KW-0378">Hydrolase</keyword>
<evidence type="ECO:0000256" key="3">
    <source>
        <dbReference type="ARBA" id="ARBA00022801"/>
    </source>
</evidence>
<keyword evidence="9" id="KW-1185">Reference proteome</keyword>
<dbReference type="InterPro" id="IPR022398">
    <property type="entry name" value="Peptidase_S8_His-AS"/>
</dbReference>
<keyword evidence="2 5" id="KW-0645">Protease</keyword>
<evidence type="ECO:0000256" key="2">
    <source>
        <dbReference type="ARBA" id="ARBA00022670"/>
    </source>
</evidence>
<sequence length="322" mass="33647">MSYVSLVPFRKESDVSAASYVPAGVEMIEAPSQWEETFQGAGNVIAVIDTGCQTDHPDLQHQIIGGRNFTSDYRGNPAFIEDNNGHGTHVAGTIAAADNGFGIAGVAPKARLLILKALNGSGSGSMQGIIDSVRYAVSWRGSNGERVRVISMSLGGPQDVPELHEAIKEAVAADIAVVCAAGNEGDGDIDTAELAYPGAYNEVIQVGAVNFSNELTPFTNTNDEIDLTAPGASILSTYVGSSYARLSGTSMAAPHVSGALALVTNWAEAGFGRRISEPEMYAQLLRRTVPLGYPLSAEGSGLLLLGTVERLAQTLQSETAGF</sequence>
<evidence type="ECO:0000256" key="1">
    <source>
        <dbReference type="ARBA" id="ARBA00011073"/>
    </source>
</evidence>
<evidence type="ECO:0000259" key="7">
    <source>
        <dbReference type="Pfam" id="PF00082"/>
    </source>
</evidence>
<feature type="active site" description="Charge relay system" evidence="5">
    <location>
        <position position="250"/>
    </location>
</feature>
<dbReference type="STRING" id="1122204.SAMN05421781_2440"/>
<dbReference type="PROSITE" id="PS00137">
    <property type="entry name" value="SUBTILASE_HIS"/>
    <property type="match status" value="1"/>
</dbReference>
<reference evidence="8 9" key="1">
    <citation type="submission" date="2016-10" db="EMBL/GenBank/DDBJ databases">
        <authorList>
            <person name="de Groot N.N."/>
        </authorList>
    </citation>
    <scope>NUCLEOTIDE SEQUENCE [LARGE SCALE GENOMIC DNA]</scope>
    <source>
        <strain evidence="8 9">DSM 23126</strain>
    </source>
</reference>
<dbReference type="Gene3D" id="3.40.50.200">
    <property type="entry name" value="Peptidase S8/S53 domain"/>
    <property type="match status" value="1"/>
</dbReference>
<dbReference type="InterPro" id="IPR023827">
    <property type="entry name" value="Peptidase_S8_Asp-AS"/>
</dbReference>
<dbReference type="Proteomes" id="UP000199488">
    <property type="component" value="Unassembled WGS sequence"/>
</dbReference>
<evidence type="ECO:0000256" key="4">
    <source>
        <dbReference type="ARBA" id="ARBA00022825"/>
    </source>
</evidence>
<dbReference type="GO" id="GO:0004252">
    <property type="term" value="F:serine-type endopeptidase activity"/>
    <property type="evidence" value="ECO:0007669"/>
    <property type="project" value="UniProtKB-UniRule"/>
</dbReference>
<feature type="active site" description="Charge relay system" evidence="5">
    <location>
        <position position="49"/>
    </location>
</feature>
<dbReference type="InterPro" id="IPR000209">
    <property type="entry name" value="Peptidase_S8/S53_dom"/>
</dbReference>
<dbReference type="PROSITE" id="PS00138">
    <property type="entry name" value="SUBTILASE_SER"/>
    <property type="match status" value="1"/>
</dbReference>
<dbReference type="InterPro" id="IPR036852">
    <property type="entry name" value="Peptidase_S8/S53_dom_sf"/>
</dbReference>
<protein>
    <submittedName>
        <fullName evidence="8">Type II signal peptidase. Serine peptidase. MEROPS family S08A</fullName>
    </submittedName>
</protein>
<evidence type="ECO:0000313" key="8">
    <source>
        <dbReference type="EMBL" id="SDW80104.1"/>
    </source>
</evidence>
<dbReference type="PANTHER" id="PTHR43399:SF4">
    <property type="entry name" value="CELL WALL-ASSOCIATED PROTEASE"/>
    <property type="match status" value="1"/>
</dbReference>
<organism evidence="8 9">
    <name type="scientific">Marinococcus luteus</name>
    <dbReference type="NCBI Taxonomy" id="1122204"/>
    <lineage>
        <taxon>Bacteria</taxon>
        <taxon>Bacillati</taxon>
        <taxon>Bacillota</taxon>
        <taxon>Bacilli</taxon>
        <taxon>Bacillales</taxon>
        <taxon>Bacillaceae</taxon>
        <taxon>Marinococcus</taxon>
    </lineage>
</organism>
<accession>A0A1H2WIM1</accession>
<evidence type="ECO:0000256" key="5">
    <source>
        <dbReference type="PROSITE-ProRule" id="PRU01240"/>
    </source>
</evidence>
<dbReference type="InterPro" id="IPR034202">
    <property type="entry name" value="Subtilisin_Carlsberg-like"/>
</dbReference>
<dbReference type="PANTHER" id="PTHR43399">
    <property type="entry name" value="SUBTILISIN-RELATED"/>
    <property type="match status" value="1"/>
</dbReference>
<comment type="similarity">
    <text evidence="1 5 6">Belongs to the peptidase S8 family.</text>
</comment>
<dbReference type="PRINTS" id="PR00723">
    <property type="entry name" value="SUBTILISIN"/>
</dbReference>
<name>A0A1H2WIM1_9BACI</name>
<dbReference type="OrthoDB" id="9798386at2"/>
<dbReference type="SUPFAM" id="SSF52743">
    <property type="entry name" value="Subtilisin-like"/>
    <property type="match status" value="1"/>
</dbReference>
<proteinExistence type="inferred from homology"/>
<keyword evidence="4 5" id="KW-0720">Serine protease</keyword>
<evidence type="ECO:0000313" key="9">
    <source>
        <dbReference type="Proteomes" id="UP000199488"/>
    </source>
</evidence>
<dbReference type="PROSITE" id="PS00136">
    <property type="entry name" value="SUBTILASE_ASP"/>
    <property type="match status" value="1"/>
</dbReference>
<dbReference type="AlphaFoldDB" id="A0A1H2WIM1"/>
<dbReference type="EMBL" id="FNNC01000005">
    <property type="protein sequence ID" value="SDW80104.1"/>
    <property type="molecule type" value="Genomic_DNA"/>
</dbReference>
<evidence type="ECO:0000256" key="6">
    <source>
        <dbReference type="RuleBase" id="RU003355"/>
    </source>
</evidence>